<proteinExistence type="predicted"/>
<evidence type="ECO:0000313" key="2">
    <source>
        <dbReference type="Proteomes" id="UP001054837"/>
    </source>
</evidence>
<sequence length="86" mass="9781">MQSIWLSRSKFPYAVHQASLVQNFSVMFTRTTVIQNSSILSTRSPWFGISLCRLPGPTNSEFPHTTPSDTLIRNFYKLSLHHGKAL</sequence>
<dbReference type="EMBL" id="BPLQ01006875">
    <property type="protein sequence ID" value="GIY25951.1"/>
    <property type="molecule type" value="Genomic_DNA"/>
</dbReference>
<gene>
    <name evidence="1" type="ORF">CDAR_463821</name>
</gene>
<keyword evidence="2" id="KW-1185">Reference proteome</keyword>
<reference evidence="1 2" key="1">
    <citation type="submission" date="2021-06" db="EMBL/GenBank/DDBJ databases">
        <title>Caerostris darwini draft genome.</title>
        <authorList>
            <person name="Kono N."/>
            <person name="Arakawa K."/>
        </authorList>
    </citation>
    <scope>NUCLEOTIDE SEQUENCE [LARGE SCALE GENOMIC DNA]</scope>
</reference>
<protein>
    <submittedName>
        <fullName evidence="1">Uncharacterized protein</fullName>
    </submittedName>
</protein>
<dbReference type="Proteomes" id="UP001054837">
    <property type="component" value="Unassembled WGS sequence"/>
</dbReference>
<name>A0AAV4RYJ1_9ARAC</name>
<evidence type="ECO:0000313" key="1">
    <source>
        <dbReference type="EMBL" id="GIY25951.1"/>
    </source>
</evidence>
<comment type="caution">
    <text evidence="1">The sequence shown here is derived from an EMBL/GenBank/DDBJ whole genome shotgun (WGS) entry which is preliminary data.</text>
</comment>
<accession>A0AAV4RYJ1</accession>
<dbReference type="AlphaFoldDB" id="A0AAV4RYJ1"/>
<organism evidence="1 2">
    <name type="scientific">Caerostris darwini</name>
    <dbReference type="NCBI Taxonomy" id="1538125"/>
    <lineage>
        <taxon>Eukaryota</taxon>
        <taxon>Metazoa</taxon>
        <taxon>Ecdysozoa</taxon>
        <taxon>Arthropoda</taxon>
        <taxon>Chelicerata</taxon>
        <taxon>Arachnida</taxon>
        <taxon>Araneae</taxon>
        <taxon>Araneomorphae</taxon>
        <taxon>Entelegynae</taxon>
        <taxon>Araneoidea</taxon>
        <taxon>Araneidae</taxon>
        <taxon>Caerostris</taxon>
    </lineage>
</organism>